<accession>A0A7D6A1F8</accession>
<evidence type="ECO:0000313" key="1">
    <source>
        <dbReference type="EMBL" id="QLJ16957.1"/>
    </source>
</evidence>
<reference evidence="1 2" key="1">
    <citation type="journal article" date="2009" name="Mikrobiologiia">
        <title>[Phenanthren biodegradation and interaction of Pseudomonas putida BS3701 and Burkholderia sp.BS3702 in plant rhizosphere].</title>
        <authorList>
            <person name="Ovchinnikova A.A."/>
            <person name="Vetrova A.A."/>
            <person name="Filonov A.E."/>
            <person name="Boronin A.M."/>
        </authorList>
    </citation>
    <scope>NUCLEOTIDE SEQUENCE [LARGE SCALE GENOMIC DNA]</scope>
    <source>
        <strain evidence="1 2">BS3701</strain>
    </source>
</reference>
<dbReference type="Proteomes" id="UP000510934">
    <property type="component" value="Chromosome"/>
</dbReference>
<protein>
    <submittedName>
        <fullName evidence="1">Immunity 22 family protein</fullName>
    </submittedName>
</protein>
<organism evidence="1 2">
    <name type="scientific">Pseudomonas putida</name>
    <name type="common">Arthrobacter siderocapsulatus</name>
    <dbReference type="NCBI Taxonomy" id="303"/>
    <lineage>
        <taxon>Bacteria</taxon>
        <taxon>Pseudomonadati</taxon>
        <taxon>Pseudomonadota</taxon>
        <taxon>Gammaproteobacteria</taxon>
        <taxon>Pseudomonadales</taxon>
        <taxon>Pseudomonadaceae</taxon>
        <taxon>Pseudomonas</taxon>
    </lineage>
</organism>
<proteinExistence type="predicted"/>
<name>A0A7D6A1F8_PSEPU</name>
<dbReference type="Pfam" id="PF14112">
    <property type="entry name" value="DUF4284"/>
    <property type="match status" value="1"/>
</dbReference>
<evidence type="ECO:0000313" key="2">
    <source>
        <dbReference type="Proteomes" id="UP000510934"/>
    </source>
</evidence>
<dbReference type="RefSeq" id="WP_180690013.1">
    <property type="nucleotide sequence ID" value="NZ_CP059052.1"/>
</dbReference>
<sequence length="136" mass="15557">MDSYGIERYEKIHVWVGTNFSSEDDYLKYFELDYSVGSDDPTYKVCGFCRDIGVRWYDEDFIGIIQRKAEEVSLDEILVESAVDSRSIEGLKAECLRLNITKANAIFWYSDGGTDISKPLKANYNGLKYAGLYEGE</sequence>
<gene>
    <name evidence="1" type="ORF">H0H12_13925</name>
</gene>
<dbReference type="InterPro" id="IPR025560">
    <property type="entry name" value="Imm22"/>
</dbReference>
<dbReference type="AlphaFoldDB" id="A0A7D6A1F8"/>
<dbReference type="EMBL" id="CP059052">
    <property type="protein sequence ID" value="QLJ16957.1"/>
    <property type="molecule type" value="Genomic_DNA"/>
</dbReference>